<dbReference type="Gene3D" id="3.40.50.720">
    <property type="entry name" value="NAD(P)-binding Rossmann-like Domain"/>
    <property type="match status" value="1"/>
</dbReference>
<gene>
    <name evidence="2" type="ORF">FHX44_112405</name>
</gene>
<dbReference type="Proteomes" id="UP000321261">
    <property type="component" value="Unassembled WGS sequence"/>
</dbReference>
<accession>A0A561SNS4</accession>
<comment type="caution">
    <text evidence="2">The sequence shown here is derived from an EMBL/GenBank/DDBJ whole genome shotgun (WGS) entry which is preliminary data.</text>
</comment>
<dbReference type="PANTHER" id="PTHR43162">
    <property type="match status" value="1"/>
</dbReference>
<sequence length="299" mass="31632">MGFTVLVLGATGKTGRRVIPQLVQRGVTVRAAGRTPVPERDGVEAARFDWQDEGTYQTALDGVDAVYVVGGHLSDSVSNPTAPAEAFFGRMADAGVRRVVLLSASGVDDVPDPENILRRFELFVEGSGIPSTILRPGVFMQNFSESNAPPSTARIRERSEIALPGGDVPVSYISTVDVAAVAAAALTEDGHEGKGYALTGPEALTLPQVAELISAAVGRTVRHVETRPEEGIRDVLLADGATVEYAEYVARLYVMSVRSGYGTDGSAMTGLPAEDFTTITGRPMTTFAEFTKGAADAWR</sequence>
<dbReference type="Gene3D" id="3.90.25.10">
    <property type="entry name" value="UDP-galactose 4-epimerase, domain 1"/>
    <property type="match status" value="1"/>
</dbReference>
<dbReference type="OrthoDB" id="3250520at2"/>
<reference evidence="2 3" key="1">
    <citation type="submission" date="2019-06" db="EMBL/GenBank/DDBJ databases">
        <title>Sequencing the genomes of 1000 actinobacteria strains.</title>
        <authorList>
            <person name="Klenk H.-P."/>
        </authorList>
    </citation>
    <scope>NUCLEOTIDE SEQUENCE [LARGE SCALE GENOMIC DNA]</scope>
    <source>
        <strain evidence="2 3">DSM 45671</strain>
    </source>
</reference>
<name>A0A561SNS4_9PSEU</name>
<dbReference type="EMBL" id="VIWU01000001">
    <property type="protein sequence ID" value="TWF76515.1"/>
    <property type="molecule type" value="Genomic_DNA"/>
</dbReference>
<evidence type="ECO:0000259" key="1">
    <source>
        <dbReference type="Pfam" id="PF05368"/>
    </source>
</evidence>
<proteinExistence type="predicted"/>
<evidence type="ECO:0000313" key="2">
    <source>
        <dbReference type="EMBL" id="TWF76515.1"/>
    </source>
</evidence>
<dbReference type="InterPro" id="IPR008030">
    <property type="entry name" value="NmrA-like"/>
</dbReference>
<dbReference type="RefSeq" id="WP_147255776.1">
    <property type="nucleotide sequence ID" value="NZ_VIWU01000001.1"/>
</dbReference>
<feature type="domain" description="NmrA-like" evidence="1">
    <location>
        <begin position="4"/>
        <end position="234"/>
    </location>
</feature>
<dbReference type="InterPro" id="IPR051604">
    <property type="entry name" value="Ergot_Alk_Oxidoreductase"/>
</dbReference>
<protein>
    <submittedName>
        <fullName evidence="2">Uncharacterized protein YbjT (DUF2867 family)</fullName>
    </submittedName>
</protein>
<dbReference type="InterPro" id="IPR036291">
    <property type="entry name" value="NAD(P)-bd_dom_sf"/>
</dbReference>
<keyword evidence="3" id="KW-1185">Reference proteome</keyword>
<dbReference type="Pfam" id="PF05368">
    <property type="entry name" value="NmrA"/>
    <property type="match status" value="1"/>
</dbReference>
<dbReference type="PANTHER" id="PTHR43162:SF1">
    <property type="entry name" value="PRESTALK A DIFFERENTIATION PROTEIN A"/>
    <property type="match status" value="1"/>
</dbReference>
<evidence type="ECO:0000313" key="3">
    <source>
        <dbReference type="Proteomes" id="UP000321261"/>
    </source>
</evidence>
<dbReference type="SUPFAM" id="SSF51735">
    <property type="entry name" value="NAD(P)-binding Rossmann-fold domains"/>
    <property type="match status" value="1"/>
</dbReference>
<organism evidence="2 3">
    <name type="scientific">Pseudonocardia hierapolitana</name>
    <dbReference type="NCBI Taxonomy" id="1128676"/>
    <lineage>
        <taxon>Bacteria</taxon>
        <taxon>Bacillati</taxon>
        <taxon>Actinomycetota</taxon>
        <taxon>Actinomycetes</taxon>
        <taxon>Pseudonocardiales</taxon>
        <taxon>Pseudonocardiaceae</taxon>
        <taxon>Pseudonocardia</taxon>
    </lineage>
</organism>
<dbReference type="AlphaFoldDB" id="A0A561SNS4"/>